<reference evidence="10" key="1">
    <citation type="submission" date="2017-02" db="EMBL/GenBank/DDBJ databases">
        <authorList>
            <person name="Regsiter A."/>
            <person name="William W."/>
        </authorList>
    </citation>
    <scope>NUCLEOTIDE SEQUENCE</scope>
    <source>
        <strain evidence="10">BdmA 4</strain>
    </source>
</reference>
<name>A0A3P3XMN1_9SPIR</name>
<evidence type="ECO:0000256" key="3">
    <source>
        <dbReference type="ARBA" id="ARBA00022475"/>
    </source>
</evidence>
<feature type="transmembrane region" description="Helical" evidence="7">
    <location>
        <begin position="278"/>
        <end position="299"/>
    </location>
</feature>
<evidence type="ECO:0000259" key="8">
    <source>
        <dbReference type="Pfam" id="PF02687"/>
    </source>
</evidence>
<dbReference type="GO" id="GO:0098797">
    <property type="term" value="C:plasma membrane protein complex"/>
    <property type="evidence" value="ECO:0007669"/>
    <property type="project" value="TreeGrafter"/>
</dbReference>
<feature type="domain" description="MacB-like periplasmic core" evidence="9">
    <location>
        <begin position="23"/>
        <end position="243"/>
    </location>
</feature>
<feature type="transmembrane region" description="Helical" evidence="7">
    <location>
        <begin position="381"/>
        <end position="400"/>
    </location>
</feature>
<protein>
    <submittedName>
        <fullName evidence="10">Putative ABC-type transport system, involved in lipoprotein release, permease component</fullName>
    </submittedName>
</protein>
<keyword evidence="4 7" id="KW-0812">Transmembrane</keyword>
<sequence>MKADNRMLFQIALRNVARHSRRTAITAVVLAVGIAVFITFQSLLAGMDRVTIDTAIDYDNGSISVRSKDYEAHATSQPLEYGIQDPEGVMGGLAALLPVGSTWTPRTRFYVQVSNWADETPALAFVVRPDTDRKVFKTAQKVVGGGWGVTTKAVVGTDLARDLNVKEGDSIVVTAVLPNGSLNAIELVVGGIADLPLYSLSQQAIYMTTQDAEALVDAPLPVTEIDIRLPPASRLDVLVAQADSAASRIEKNNNDLAAVSIGEAMRDYLAMRNMKSKFAYIIIVIVLLISSVGIFNTILMSMYSRIREIGVLAAYGLEPKQIKRLFSLEGTLVGVIGSTGGVLLGAVFVWWLTSRGISFGGMFGNLDLGNLPKDLFIRGEWNPATFAQGFIFGVLVSWLASLMPARKASSIEVTEALRFV</sequence>
<dbReference type="Pfam" id="PF12704">
    <property type="entry name" value="MacB_PCD"/>
    <property type="match status" value="1"/>
</dbReference>
<evidence type="ECO:0000259" key="9">
    <source>
        <dbReference type="Pfam" id="PF12704"/>
    </source>
</evidence>
<keyword evidence="6 7" id="KW-0472">Membrane</keyword>
<dbReference type="PANTHER" id="PTHR30489">
    <property type="entry name" value="LIPOPROTEIN-RELEASING SYSTEM TRANSMEMBRANE PROTEIN LOLE"/>
    <property type="match status" value="1"/>
</dbReference>
<evidence type="ECO:0000256" key="5">
    <source>
        <dbReference type="ARBA" id="ARBA00022989"/>
    </source>
</evidence>
<organism evidence="10">
    <name type="scientific">uncultured spirochete</name>
    <dbReference type="NCBI Taxonomy" id="156406"/>
    <lineage>
        <taxon>Bacteria</taxon>
        <taxon>Pseudomonadati</taxon>
        <taxon>Spirochaetota</taxon>
        <taxon>Spirochaetia</taxon>
        <taxon>Spirochaetales</taxon>
        <taxon>environmental samples</taxon>
    </lineage>
</organism>
<dbReference type="GO" id="GO:0044874">
    <property type="term" value="P:lipoprotein localization to outer membrane"/>
    <property type="evidence" value="ECO:0007669"/>
    <property type="project" value="TreeGrafter"/>
</dbReference>
<evidence type="ECO:0000256" key="6">
    <source>
        <dbReference type="ARBA" id="ARBA00023136"/>
    </source>
</evidence>
<evidence type="ECO:0000256" key="1">
    <source>
        <dbReference type="ARBA" id="ARBA00004651"/>
    </source>
</evidence>
<evidence type="ECO:0000256" key="4">
    <source>
        <dbReference type="ARBA" id="ARBA00022692"/>
    </source>
</evidence>
<feature type="domain" description="ABC3 transporter permease C-terminal" evidence="8">
    <location>
        <begin position="281"/>
        <end position="412"/>
    </location>
</feature>
<feature type="transmembrane region" description="Helical" evidence="7">
    <location>
        <begin position="24"/>
        <end position="44"/>
    </location>
</feature>
<comment type="subcellular location">
    <subcellularLocation>
        <location evidence="1">Cell membrane</location>
        <topology evidence="1">Multi-pass membrane protein</topology>
    </subcellularLocation>
</comment>
<keyword evidence="5 7" id="KW-1133">Transmembrane helix</keyword>
<dbReference type="AlphaFoldDB" id="A0A3P3XMN1"/>
<feature type="transmembrane region" description="Helical" evidence="7">
    <location>
        <begin position="330"/>
        <end position="352"/>
    </location>
</feature>
<keyword evidence="3" id="KW-1003">Cell membrane</keyword>
<dbReference type="EMBL" id="FWDO01000004">
    <property type="protein sequence ID" value="SLM17547.1"/>
    <property type="molecule type" value="Genomic_DNA"/>
</dbReference>
<dbReference type="PANTHER" id="PTHR30489:SF0">
    <property type="entry name" value="LIPOPROTEIN-RELEASING SYSTEM TRANSMEMBRANE PROTEIN LOLE"/>
    <property type="match status" value="1"/>
</dbReference>
<evidence type="ECO:0000256" key="2">
    <source>
        <dbReference type="ARBA" id="ARBA00005236"/>
    </source>
</evidence>
<dbReference type="InterPro" id="IPR003838">
    <property type="entry name" value="ABC3_permease_C"/>
</dbReference>
<gene>
    <name evidence="10" type="ORF">SPIRO4BDMA_40116</name>
</gene>
<dbReference type="Pfam" id="PF02687">
    <property type="entry name" value="FtsX"/>
    <property type="match status" value="1"/>
</dbReference>
<dbReference type="InterPro" id="IPR025857">
    <property type="entry name" value="MacB_PCD"/>
</dbReference>
<dbReference type="InterPro" id="IPR051447">
    <property type="entry name" value="Lipoprotein-release_system"/>
</dbReference>
<evidence type="ECO:0000256" key="7">
    <source>
        <dbReference type="SAM" id="Phobius"/>
    </source>
</evidence>
<keyword evidence="10" id="KW-0449">Lipoprotein</keyword>
<evidence type="ECO:0000313" key="10">
    <source>
        <dbReference type="EMBL" id="SLM17547.1"/>
    </source>
</evidence>
<accession>A0A3P3XMN1</accession>
<comment type="similarity">
    <text evidence="2">Belongs to the ABC-4 integral membrane protein family. LolC/E subfamily.</text>
</comment>
<proteinExistence type="inferred from homology"/>